<evidence type="ECO:0000313" key="4">
    <source>
        <dbReference type="Proteomes" id="UP001054820"/>
    </source>
</evidence>
<dbReference type="Pfam" id="PF01593">
    <property type="entry name" value="Amino_oxidase"/>
    <property type="match status" value="1"/>
</dbReference>
<feature type="domain" description="Amine oxidase" evidence="2">
    <location>
        <begin position="23"/>
        <end position="294"/>
    </location>
</feature>
<protein>
    <submittedName>
        <fullName evidence="3">NAD/FAD-binding protein</fullName>
    </submittedName>
</protein>
<dbReference type="PANTHER" id="PTHR42923:SF17">
    <property type="entry name" value="AMINE OXIDASE DOMAIN-CONTAINING PROTEIN"/>
    <property type="match status" value="1"/>
</dbReference>
<keyword evidence="1" id="KW-1133">Transmembrane helix</keyword>
<dbReference type="Gene3D" id="3.30.70.1990">
    <property type="match status" value="1"/>
</dbReference>
<dbReference type="PANTHER" id="PTHR42923">
    <property type="entry name" value="PROTOPORPHYRINOGEN OXIDASE"/>
    <property type="match status" value="1"/>
</dbReference>
<dbReference type="RefSeq" id="WP_237261825.1">
    <property type="nucleotide sequence ID" value="NZ_AP024202.1"/>
</dbReference>
<name>A0ABM7MFS7_9GAMM</name>
<gene>
    <name evidence="3" type="ORF">THMIRHAM_21450</name>
</gene>
<dbReference type="InterPro" id="IPR050464">
    <property type="entry name" value="Zeta_carotene_desat/Oxidored"/>
</dbReference>
<evidence type="ECO:0000313" key="3">
    <source>
        <dbReference type="EMBL" id="BCN94360.1"/>
    </source>
</evidence>
<organism evidence="3 4">
    <name type="scientific">Thiomicrorhabdus immobilis</name>
    <dbReference type="NCBI Taxonomy" id="2791037"/>
    <lineage>
        <taxon>Bacteria</taxon>
        <taxon>Pseudomonadati</taxon>
        <taxon>Pseudomonadota</taxon>
        <taxon>Gammaproteobacteria</taxon>
        <taxon>Thiotrichales</taxon>
        <taxon>Piscirickettsiaceae</taxon>
        <taxon>Thiomicrorhabdus</taxon>
    </lineage>
</organism>
<dbReference type="Gene3D" id="1.10.405.20">
    <property type="match status" value="1"/>
</dbReference>
<dbReference type="EMBL" id="AP024202">
    <property type="protein sequence ID" value="BCN94360.1"/>
    <property type="molecule type" value="Genomic_DNA"/>
</dbReference>
<evidence type="ECO:0000259" key="2">
    <source>
        <dbReference type="Pfam" id="PF01593"/>
    </source>
</evidence>
<accession>A0ABM7MFS7</accession>
<keyword evidence="1" id="KW-0472">Membrane</keyword>
<sequence>MKRSTKLDNTIQRKKVAVVGSGISGISAAWFLSQKHDVTLFEKNEKLGGHTNTITLSLNGKKQPVDTGFIVFNTPNYPNLTAMFKHLQVNTQQTEMSFSVSVDKGVLEYSGNNLNTLFAQRSNLLSVAHWKMIAEILRFNKQAKQDLEAKGFGLAAPVSLSLGDYLNRHGFSQRMRDYYLLPMAAAIWSCPLETMMKFPVGSFLQFFENHGLLNIEDRPQWQSVVNGSEQYIKAIMADNPFTVKLSSPVSKVYKTDFGMALRIENGDEALFDDVVFASHADQTYAMLDEKLQPDFELLANFKYQENIAYLHSDLSLMPKRKLAWAAWNYLRDTTSNESPVAVTYWMNLLQNLETKTPLLVTLNPSALPAMHLTHHRIVYQHPVFDKAAMSAQKRLVELQGKDNLWFCGSYFGYGFHEDGLTSSVNLAKLWDIALPWDEQTEQAGQSVQANLVDGEMAVSVVEQDCKNA</sequence>
<dbReference type="Proteomes" id="UP001054820">
    <property type="component" value="Chromosome"/>
</dbReference>
<keyword evidence="1" id="KW-0812">Transmembrane</keyword>
<dbReference type="InterPro" id="IPR002937">
    <property type="entry name" value="Amino_oxidase"/>
</dbReference>
<feature type="transmembrane region" description="Helical" evidence="1">
    <location>
        <begin position="16"/>
        <end position="33"/>
    </location>
</feature>
<reference evidence="3" key="1">
    <citation type="journal article" date="2022" name="Arch. Microbiol.">
        <title>Thiomicrorhabdus immobilis sp. nov., a mesophilic sulfur-oxidizing bacterium isolated from sediment of a brackish lake in northern Japan.</title>
        <authorList>
            <person name="Kojima H."/>
            <person name="Mochizuki J."/>
            <person name="Kanda M."/>
            <person name="Watanabe T."/>
            <person name="Fukui M."/>
        </authorList>
    </citation>
    <scope>NUCLEOTIDE SEQUENCE</scope>
    <source>
        <strain evidence="3">Am19</strain>
    </source>
</reference>
<dbReference type="SUPFAM" id="SSF51905">
    <property type="entry name" value="FAD/NAD(P)-binding domain"/>
    <property type="match status" value="1"/>
</dbReference>
<dbReference type="InterPro" id="IPR036188">
    <property type="entry name" value="FAD/NAD-bd_sf"/>
</dbReference>
<proteinExistence type="predicted"/>
<dbReference type="Gene3D" id="3.50.50.60">
    <property type="entry name" value="FAD/NAD(P)-binding domain"/>
    <property type="match status" value="1"/>
</dbReference>
<keyword evidence="4" id="KW-1185">Reference proteome</keyword>
<evidence type="ECO:0000256" key="1">
    <source>
        <dbReference type="SAM" id="Phobius"/>
    </source>
</evidence>